<comment type="caution">
    <text evidence="2">The sequence shown here is derived from an EMBL/GenBank/DDBJ whole genome shotgun (WGS) entry which is preliminary data.</text>
</comment>
<dbReference type="Proteomes" id="UP001177670">
    <property type="component" value="Unassembled WGS sequence"/>
</dbReference>
<proteinExistence type="predicted"/>
<feature type="region of interest" description="Disordered" evidence="1">
    <location>
        <begin position="56"/>
        <end position="112"/>
    </location>
</feature>
<reference evidence="2" key="1">
    <citation type="submission" date="2021-10" db="EMBL/GenBank/DDBJ databases">
        <title>Melipona bicolor Genome sequencing and assembly.</title>
        <authorList>
            <person name="Araujo N.S."/>
            <person name="Arias M.C."/>
        </authorList>
    </citation>
    <scope>NUCLEOTIDE SEQUENCE</scope>
    <source>
        <strain evidence="2">USP_2M_L1-L4_2017</strain>
        <tissue evidence="2">Whole body</tissue>
    </source>
</reference>
<name>A0AA40FDA7_9HYME</name>
<feature type="compositionally biased region" description="Basic and acidic residues" evidence="1">
    <location>
        <begin position="81"/>
        <end position="104"/>
    </location>
</feature>
<organism evidence="2 3">
    <name type="scientific">Melipona bicolor</name>
    <dbReference type="NCBI Taxonomy" id="60889"/>
    <lineage>
        <taxon>Eukaryota</taxon>
        <taxon>Metazoa</taxon>
        <taxon>Ecdysozoa</taxon>
        <taxon>Arthropoda</taxon>
        <taxon>Hexapoda</taxon>
        <taxon>Insecta</taxon>
        <taxon>Pterygota</taxon>
        <taxon>Neoptera</taxon>
        <taxon>Endopterygota</taxon>
        <taxon>Hymenoptera</taxon>
        <taxon>Apocrita</taxon>
        <taxon>Aculeata</taxon>
        <taxon>Apoidea</taxon>
        <taxon>Anthophila</taxon>
        <taxon>Apidae</taxon>
        <taxon>Melipona</taxon>
    </lineage>
</organism>
<feature type="non-terminal residue" evidence="2">
    <location>
        <position position="134"/>
    </location>
</feature>
<dbReference type="AlphaFoldDB" id="A0AA40FDA7"/>
<evidence type="ECO:0000256" key="1">
    <source>
        <dbReference type="SAM" id="MobiDB-lite"/>
    </source>
</evidence>
<accession>A0AA40FDA7</accession>
<gene>
    <name evidence="2" type="ORF">K0M31_017971</name>
</gene>
<sequence>MGKVGQVVTRCPVSEWANRRGTTSNDPIPTRNAPVALLFLITNRTFEAFVGGAKWQRNSATKQHSTRVVVPTKPARPYGGPREERSGPRDTLFDRTSFNHDPRSGSRKGKAHERFIRARLGITAAARDPGNFAA</sequence>
<keyword evidence="3" id="KW-1185">Reference proteome</keyword>
<evidence type="ECO:0000313" key="3">
    <source>
        <dbReference type="Proteomes" id="UP001177670"/>
    </source>
</evidence>
<protein>
    <submittedName>
        <fullName evidence="2">Uncharacterized protein</fullName>
    </submittedName>
</protein>
<evidence type="ECO:0000313" key="2">
    <source>
        <dbReference type="EMBL" id="KAK1116894.1"/>
    </source>
</evidence>
<dbReference type="EMBL" id="JAHYIQ010000060">
    <property type="protein sequence ID" value="KAK1116894.1"/>
    <property type="molecule type" value="Genomic_DNA"/>
</dbReference>